<dbReference type="Gene3D" id="3.40.50.720">
    <property type="entry name" value="NAD(P)-binding Rossmann-like Domain"/>
    <property type="match status" value="1"/>
</dbReference>
<feature type="domain" description="Enoyl reductase (ER)" evidence="1">
    <location>
        <begin position="11"/>
        <end position="324"/>
    </location>
</feature>
<dbReference type="PANTHER" id="PTHR43677">
    <property type="entry name" value="SHORT-CHAIN DEHYDROGENASE/REDUCTASE"/>
    <property type="match status" value="1"/>
</dbReference>
<dbReference type="PROSITE" id="PS01162">
    <property type="entry name" value="QOR_ZETA_CRYSTAL"/>
    <property type="match status" value="1"/>
</dbReference>
<reference evidence="3" key="1">
    <citation type="journal article" date="2018" name="Nat. Microbiol.">
        <title>Leveraging single-cell genomics to expand the fungal tree of life.</title>
        <authorList>
            <person name="Ahrendt S.R."/>
            <person name="Quandt C.A."/>
            <person name="Ciobanu D."/>
            <person name="Clum A."/>
            <person name="Salamov A."/>
            <person name="Andreopoulos B."/>
            <person name="Cheng J.F."/>
            <person name="Woyke T."/>
            <person name="Pelin A."/>
            <person name="Henrissat B."/>
            <person name="Reynolds N.K."/>
            <person name="Benny G.L."/>
            <person name="Smith M.E."/>
            <person name="James T.Y."/>
            <person name="Grigoriev I.V."/>
        </authorList>
    </citation>
    <scope>NUCLEOTIDE SEQUENCE [LARGE SCALE GENOMIC DNA]</scope>
    <source>
        <strain evidence="3">Benny S71-1</strain>
    </source>
</reference>
<dbReference type="InterPro" id="IPR020843">
    <property type="entry name" value="ER"/>
</dbReference>
<dbReference type="GO" id="GO:0005739">
    <property type="term" value="C:mitochondrion"/>
    <property type="evidence" value="ECO:0007669"/>
    <property type="project" value="TreeGrafter"/>
</dbReference>
<dbReference type="InterPro" id="IPR013149">
    <property type="entry name" value="ADH-like_C"/>
</dbReference>
<name>A0A4P9YU37_9FUNG</name>
<dbReference type="Pfam" id="PF08240">
    <property type="entry name" value="ADH_N"/>
    <property type="match status" value="1"/>
</dbReference>
<dbReference type="InterPro" id="IPR051397">
    <property type="entry name" value="Zn-ADH-like_protein"/>
</dbReference>
<dbReference type="Gene3D" id="3.90.180.10">
    <property type="entry name" value="Medium-chain alcohol dehydrogenases, catalytic domain"/>
    <property type="match status" value="1"/>
</dbReference>
<dbReference type="SUPFAM" id="SSF51735">
    <property type="entry name" value="NAD(P)-binding Rossmann-fold domains"/>
    <property type="match status" value="1"/>
</dbReference>
<dbReference type="CDD" id="cd08241">
    <property type="entry name" value="QOR1"/>
    <property type="match status" value="1"/>
</dbReference>
<dbReference type="GO" id="GO:0008270">
    <property type="term" value="F:zinc ion binding"/>
    <property type="evidence" value="ECO:0007669"/>
    <property type="project" value="InterPro"/>
</dbReference>
<gene>
    <name evidence="2" type="ORF">SYNPS1DRAFT_24420</name>
</gene>
<dbReference type="InterPro" id="IPR002364">
    <property type="entry name" value="Quin_OxRdtase/zeta-crystal_CS"/>
</dbReference>
<dbReference type="GO" id="GO:0016491">
    <property type="term" value="F:oxidoreductase activity"/>
    <property type="evidence" value="ECO:0007669"/>
    <property type="project" value="InterPro"/>
</dbReference>
<dbReference type="OrthoDB" id="10257049at2759"/>
<evidence type="ECO:0000313" key="2">
    <source>
        <dbReference type="EMBL" id="RKP23523.1"/>
    </source>
</evidence>
<dbReference type="SMART" id="SM00829">
    <property type="entry name" value="PKS_ER"/>
    <property type="match status" value="1"/>
</dbReference>
<evidence type="ECO:0000259" key="1">
    <source>
        <dbReference type="SMART" id="SM00829"/>
    </source>
</evidence>
<dbReference type="Proteomes" id="UP000278143">
    <property type="component" value="Unassembled WGS sequence"/>
</dbReference>
<protein>
    <submittedName>
        <fullName evidence="2">Zinc-binding dehydrogenase</fullName>
    </submittedName>
</protein>
<proteinExistence type="predicted"/>
<dbReference type="PANTHER" id="PTHR43677:SF4">
    <property type="entry name" value="QUINONE OXIDOREDUCTASE-LIKE PROTEIN 2"/>
    <property type="match status" value="1"/>
</dbReference>
<evidence type="ECO:0000313" key="3">
    <source>
        <dbReference type="Proteomes" id="UP000278143"/>
    </source>
</evidence>
<accession>A0A4P9YU37</accession>
<organism evidence="2 3">
    <name type="scientific">Syncephalis pseudoplumigaleata</name>
    <dbReference type="NCBI Taxonomy" id="1712513"/>
    <lineage>
        <taxon>Eukaryota</taxon>
        <taxon>Fungi</taxon>
        <taxon>Fungi incertae sedis</taxon>
        <taxon>Zoopagomycota</taxon>
        <taxon>Zoopagomycotina</taxon>
        <taxon>Zoopagomycetes</taxon>
        <taxon>Zoopagales</taxon>
        <taxon>Piptocephalidaceae</taxon>
        <taxon>Syncephalis</taxon>
    </lineage>
</organism>
<dbReference type="EMBL" id="KZ990907">
    <property type="protein sequence ID" value="RKP23523.1"/>
    <property type="molecule type" value="Genomic_DNA"/>
</dbReference>
<dbReference type="InterPro" id="IPR013154">
    <property type="entry name" value="ADH-like_N"/>
</dbReference>
<dbReference type="Pfam" id="PF00107">
    <property type="entry name" value="ADH_zinc_N"/>
    <property type="match status" value="1"/>
</dbReference>
<dbReference type="SUPFAM" id="SSF50129">
    <property type="entry name" value="GroES-like"/>
    <property type="match status" value="1"/>
</dbReference>
<keyword evidence="3" id="KW-1185">Reference proteome</keyword>
<dbReference type="AlphaFoldDB" id="A0A4P9YU37"/>
<dbReference type="InterPro" id="IPR011032">
    <property type="entry name" value="GroES-like_sf"/>
</dbReference>
<dbReference type="InterPro" id="IPR036291">
    <property type="entry name" value="NAD(P)-bd_dom_sf"/>
</dbReference>
<sequence length="333" mass="36373">MKAIYLDKPVDSIDELLVREAPEPTLKANQVLVEVRAVGTNFFEILMSQGKHQIKPPLPFTPGSEFAGVVLRVDPGVTHLQPGDRVFGAVTYGCYAERVAVDAKRCLPIPRGMSYEEACGLYITLPTGYAALKLRANLQPGEICLVHAAAGGVGLTAVQLAKAMGATVIATVGSEEKMRIAREHGADYVLNYRDPEWPKQVRALTPNGRGVDVVYDPVGMLNASLGCVAWSARVLVIGFAGGKIEQVAANRILLKNISIIGLFWALYEMYESDTFFDIWDELLVMLNEDKVHPVVYQEQFVGLESISDALKTITSRRSYGKVVVSLPTGRSHL</sequence>